<dbReference type="EMBL" id="GBRH01273977">
    <property type="protein sequence ID" value="JAD23918.1"/>
    <property type="molecule type" value="Transcribed_RNA"/>
</dbReference>
<dbReference type="AlphaFoldDB" id="A0A0A8YE76"/>
<protein>
    <submittedName>
        <fullName evidence="1">Uncharacterized protein</fullName>
    </submittedName>
</protein>
<proteinExistence type="predicted"/>
<sequence length="127" mass="13482">MVDTDGGASPSKATGKGANLLCAYSVKHLLDATISDVQLSGGEEQGLRRGRAADRATGSWLSAPRRIAVALLAPFCGLPWQVPATVRRAALFAQRGSAYHHLGQGEGHRLLHLPFPHLPYSQTATVM</sequence>
<reference evidence="1" key="2">
    <citation type="journal article" date="2015" name="Data Brief">
        <title>Shoot transcriptome of the giant reed, Arundo donax.</title>
        <authorList>
            <person name="Barrero R.A."/>
            <person name="Guerrero F.D."/>
            <person name="Moolhuijzen P."/>
            <person name="Goolsby J.A."/>
            <person name="Tidwell J."/>
            <person name="Bellgard S.E."/>
            <person name="Bellgard M.I."/>
        </authorList>
    </citation>
    <scope>NUCLEOTIDE SEQUENCE</scope>
    <source>
        <tissue evidence="1">Shoot tissue taken approximately 20 cm above the soil surface</tissue>
    </source>
</reference>
<organism evidence="1">
    <name type="scientific">Arundo donax</name>
    <name type="common">Giant reed</name>
    <name type="synonym">Donax arundinaceus</name>
    <dbReference type="NCBI Taxonomy" id="35708"/>
    <lineage>
        <taxon>Eukaryota</taxon>
        <taxon>Viridiplantae</taxon>
        <taxon>Streptophyta</taxon>
        <taxon>Embryophyta</taxon>
        <taxon>Tracheophyta</taxon>
        <taxon>Spermatophyta</taxon>
        <taxon>Magnoliopsida</taxon>
        <taxon>Liliopsida</taxon>
        <taxon>Poales</taxon>
        <taxon>Poaceae</taxon>
        <taxon>PACMAD clade</taxon>
        <taxon>Arundinoideae</taxon>
        <taxon>Arundineae</taxon>
        <taxon>Arundo</taxon>
    </lineage>
</organism>
<evidence type="ECO:0000313" key="1">
    <source>
        <dbReference type="EMBL" id="JAD23918.1"/>
    </source>
</evidence>
<accession>A0A0A8YE76</accession>
<name>A0A0A8YE76_ARUDO</name>
<reference evidence="1" key="1">
    <citation type="submission" date="2014-09" db="EMBL/GenBank/DDBJ databases">
        <authorList>
            <person name="Magalhaes I.L.F."/>
            <person name="Oliveira U."/>
            <person name="Santos F.R."/>
            <person name="Vidigal T.H.D.A."/>
            <person name="Brescovit A.D."/>
            <person name="Santos A.J."/>
        </authorList>
    </citation>
    <scope>NUCLEOTIDE SEQUENCE</scope>
    <source>
        <tissue evidence="1">Shoot tissue taken approximately 20 cm above the soil surface</tissue>
    </source>
</reference>